<evidence type="ECO:0000313" key="2">
    <source>
        <dbReference type="Proteomes" id="UP001143856"/>
    </source>
</evidence>
<dbReference type="Proteomes" id="UP001143856">
    <property type="component" value="Unassembled WGS sequence"/>
</dbReference>
<name>A0ACC1PGL1_9PEZI</name>
<proteinExistence type="predicted"/>
<gene>
    <name evidence="1" type="ORF">NUW58_g2231</name>
</gene>
<organism evidence="1 2">
    <name type="scientific">Xylaria curta</name>
    <dbReference type="NCBI Taxonomy" id="42375"/>
    <lineage>
        <taxon>Eukaryota</taxon>
        <taxon>Fungi</taxon>
        <taxon>Dikarya</taxon>
        <taxon>Ascomycota</taxon>
        <taxon>Pezizomycotina</taxon>
        <taxon>Sordariomycetes</taxon>
        <taxon>Xylariomycetidae</taxon>
        <taxon>Xylariales</taxon>
        <taxon>Xylariaceae</taxon>
        <taxon>Xylaria</taxon>
    </lineage>
</organism>
<reference evidence="1" key="1">
    <citation type="submission" date="2022-10" db="EMBL/GenBank/DDBJ databases">
        <title>Genome Sequence of Xylaria curta.</title>
        <authorList>
            <person name="Buettner E."/>
        </authorList>
    </citation>
    <scope>NUCLEOTIDE SEQUENCE</scope>
    <source>
        <strain evidence="1">Babe10</strain>
    </source>
</reference>
<protein>
    <submittedName>
        <fullName evidence="1">Uncharacterized protein</fullName>
    </submittedName>
</protein>
<comment type="caution">
    <text evidence="1">The sequence shown here is derived from an EMBL/GenBank/DDBJ whole genome shotgun (WGS) entry which is preliminary data.</text>
</comment>
<accession>A0ACC1PGL1</accession>
<evidence type="ECO:0000313" key="1">
    <source>
        <dbReference type="EMBL" id="KAJ2992243.1"/>
    </source>
</evidence>
<dbReference type="EMBL" id="JAPDGR010000281">
    <property type="protein sequence ID" value="KAJ2992243.1"/>
    <property type="molecule type" value="Genomic_DNA"/>
</dbReference>
<keyword evidence="2" id="KW-1185">Reference proteome</keyword>
<sequence>MNSLLNQSFGAHLRGLVLSPLVSGPLLFAVVYAPNAVRRVVLDLASRLPSRHALSSNFDLSTATRVLRVIFTLGVLRGLNKALNAVAANSWHLTASKGWNWPNEIAVVTGGSSGIGKLVVEKLAALGLRVVVLDIQDIPQSMKDHAQIYFQHCDVTSSESVAEAADAIRREIGHPSILINNAGITSPTYILSMPESYLRKIFGVNIISHWFTAQQFLPHMIEMNKGHIVTVASLSSFVALPTAADYSATKAAALAFHESLTCELKHCYKAPDVLTTVVHPTFVSTPLIDKFAPHLKKSGAHLLTSEQVAEPIVAQLMSRRGGQLIIPSSMASFSGIRGWPTWLQELLRDTRE</sequence>